<dbReference type="Proteomes" id="UP000009101">
    <property type="component" value="Chromosome"/>
</dbReference>
<dbReference type="EMBL" id="FN645454">
    <property type="protein sequence ID" value="CBI75898.1"/>
    <property type="molecule type" value="Genomic_DNA"/>
</dbReference>
<keyword evidence="2" id="KW-1185">Reference proteome</keyword>
<dbReference type="HOGENOM" id="CLU_3165044_0_0_5"/>
<name>E6YGB0_BARC7</name>
<dbReference type="AlphaFoldDB" id="E6YGB0"/>
<reference evidence="2" key="1">
    <citation type="submission" date="2009-11" db="EMBL/GenBank/DDBJ databases">
        <title>Genome sequencing of Bartonella species and comparative genomics.</title>
        <authorList>
            <person name="Engel P."/>
            <person name="Salzburger W."/>
            <person name="Marius L."/>
            <person name="Chao-Chin C."/>
            <person name="Soichi M."/>
            <person name="Christa L."/>
            <person name="Alexandra C."/>
            <person name="Aurelie L."/>
            <person name="Claudine M."/>
            <person name="Stephan S.C."/>
            <person name="Christoph D."/>
        </authorList>
    </citation>
    <scope>NUCLEOTIDE SEQUENCE [LARGE SCALE GENOMIC DNA]</scope>
    <source>
        <strain evidence="2">CIP 104772 / 73</strain>
    </source>
</reference>
<proteinExistence type="predicted"/>
<evidence type="ECO:0000313" key="2">
    <source>
        <dbReference type="Proteomes" id="UP000009101"/>
    </source>
</evidence>
<accession>E6YGB0</accession>
<reference evidence="1 2" key="2">
    <citation type="journal article" date="2011" name="PLoS Genet.">
        <title>Parallel evolution of a type IV secretion system in radiating lineages of the host-restricted bacterial pathogen Bartonella.</title>
        <authorList>
            <person name="Engel P."/>
            <person name="Salzburger W."/>
            <person name="Liesch M."/>
            <person name="Chang C.C."/>
            <person name="Maruyama S."/>
            <person name="Lanz C."/>
            <person name="Calteau A."/>
            <person name="Lajus A."/>
            <person name="Medigue C."/>
            <person name="Schuster S.C."/>
            <person name="Dehio C."/>
        </authorList>
    </citation>
    <scope>NUCLEOTIDE SEQUENCE [LARGE SCALE GENOMIC DNA]</scope>
    <source>
        <strain evidence="2">CIP 104772 / 73</strain>
    </source>
</reference>
<protein>
    <submittedName>
        <fullName evidence="1">Uncharacterized protein</fullName>
    </submittedName>
</protein>
<sequence>MLKGILAILYNEDMNNKKSKKADIDETIKIIVPHRIRNNNLVPGLSR</sequence>
<dbReference type="KEGG" id="bcd:BARCL_0217"/>
<dbReference type="STRING" id="696125.BARCL_0217"/>
<organism evidence="1 2">
    <name type="scientific">Bartonella clarridgeiae (strain CCUG 45776 / CIP 104772 / 73)</name>
    <dbReference type="NCBI Taxonomy" id="696125"/>
    <lineage>
        <taxon>Bacteria</taxon>
        <taxon>Pseudomonadati</taxon>
        <taxon>Pseudomonadota</taxon>
        <taxon>Alphaproteobacteria</taxon>
        <taxon>Hyphomicrobiales</taxon>
        <taxon>Bartonellaceae</taxon>
        <taxon>Bartonella</taxon>
    </lineage>
</organism>
<evidence type="ECO:0000313" key="1">
    <source>
        <dbReference type="EMBL" id="CBI75898.1"/>
    </source>
</evidence>
<gene>
    <name evidence="1" type="ordered locus">BARCL_0217</name>
</gene>